<accession>A0A1Y2K0A9</accession>
<dbReference type="Proteomes" id="UP000194003">
    <property type="component" value="Unassembled WGS sequence"/>
</dbReference>
<evidence type="ECO:0000313" key="11">
    <source>
        <dbReference type="Proteomes" id="UP000194003"/>
    </source>
</evidence>
<dbReference type="PANTHER" id="PTHR34982:SF1">
    <property type="entry name" value="FLAGELLAR ASSEMBLY PROTEIN FLIH"/>
    <property type="match status" value="1"/>
</dbReference>
<evidence type="ECO:0000256" key="2">
    <source>
        <dbReference type="ARBA" id="ARBA00006602"/>
    </source>
</evidence>
<dbReference type="InterPro" id="IPR018035">
    <property type="entry name" value="Flagellar_FliH/T3SS_HrpE"/>
</dbReference>
<evidence type="ECO:0000256" key="8">
    <source>
        <dbReference type="SAM" id="MobiDB-lite"/>
    </source>
</evidence>
<keyword evidence="11" id="KW-1185">Reference proteome</keyword>
<dbReference type="AlphaFoldDB" id="A0A1Y2K0A9"/>
<feature type="region of interest" description="Disordered" evidence="8">
    <location>
        <begin position="304"/>
        <end position="355"/>
    </location>
</feature>
<feature type="region of interest" description="Disordered" evidence="8">
    <location>
        <begin position="41"/>
        <end position="66"/>
    </location>
</feature>
<sequence>MASHESILPATAAKILQYTDGEPSRSKRVRFSELVNQKSDDPLKGQFVRTMPTGDEPKIETPEDTPQLPDEEVIQRRQEEIEREIYQRVFAAAERAGLEAGQRRMEEEIAQRLPRLEAIIRDLDGLPQRIFAASEQMMVETAITLVEQLVAHEVSINRAGLAERIKRLLKQAAGQGEMAIHVCPEDAEMLRALPTFQSMEVVADASVEPGSVRLENKFGGLEEDLSEQVRLVSDGLRAYLEERMEHPHNYDGAVGSGVAPELPQEPEAEAQERDVAESIPEAQELDAAEIPPEAEDLDAAELLAEAQDLDAVEPLQDDEAGSGLDLQALMGEESLLDDDEAADDDAPDEDPDGER</sequence>
<evidence type="ECO:0000256" key="6">
    <source>
        <dbReference type="ARBA" id="ARBA00022927"/>
    </source>
</evidence>
<feature type="domain" description="Flagellar assembly protein FliH/Type III secretion system HrpE" evidence="9">
    <location>
        <begin position="114"/>
        <end position="229"/>
    </location>
</feature>
<evidence type="ECO:0000259" key="9">
    <source>
        <dbReference type="Pfam" id="PF02108"/>
    </source>
</evidence>
<comment type="function">
    <text evidence="1">Needed for flagellar regrowth and assembly.</text>
</comment>
<protein>
    <recommendedName>
        <fullName evidence="3">Flagellar assembly protein FliH</fullName>
    </recommendedName>
</protein>
<keyword evidence="4" id="KW-0813">Transport</keyword>
<dbReference type="RefSeq" id="WP_085442910.1">
    <property type="nucleotide sequence ID" value="NZ_LVJN01000020.1"/>
</dbReference>
<feature type="compositionally biased region" description="Acidic residues" evidence="8">
    <location>
        <begin position="307"/>
        <end position="320"/>
    </location>
</feature>
<dbReference type="STRING" id="1434232.MAIT1_01425"/>
<keyword evidence="5" id="KW-1005">Bacterial flagellum biogenesis</keyword>
<evidence type="ECO:0000256" key="3">
    <source>
        <dbReference type="ARBA" id="ARBA00016507"/>
    </source>
</evidence>
<dbReference type="GO" id="GO:0015031">
    <property type="term" value="P:protein transport"/>
    <property type="evidence" value="ECO:0007669"/>
    <property type="project" value="UniProtKB-KW"/>
</dbReference>
<keyword evidence="7" id="KW-1006">Bacterial flagellum protein export</keyword>
<comment type="caution">
    <text evidence="10">The sequence shown here is derived from an EMBL/GenBank/DDBJ whole genome shotgun (WGS) entry which is preliminary data.</text>
</comment>
<evidence type="ECO:0000256" key="4">
    <source>
        <dbReference type="ARBA" id="ARBA00022448"/>
    </source>
</evidence>
<dbReference type="InterPro" id="IPR051472">
    <property type="entry name" value="T3SS_Stator/FliH"/>
</dbReference>
<keyword evidence="10" id="KW-0966">Cell projection</keyword>
<evidence type="ECO:0000313" key="10">
    <source>
        <dbReference type="EMBL" id="OSM01458.1"/>
    </source>
</evidence>
<organism evidence="10 11">
    <name type="scientific">Magnetofaba australis IT-1</name>
    <dbReference type="NCBI Taxonomy" id="1434232"/>
    <lineage>
        <taxon>Bacteria</taxon>
        <taxon>Pseudomonadati</taxon>
        <taxon>Pseudomonadota</taxon>
        <taxon>Magnetococcia</taxon>
        <taxon>Magnetococcales</taxon>
        <taxon>Magnetococcaceae</taxon>
        <taxon>Magnetofaba</taxon>
    </lineage>
</organism>
<keyword evidence="6" id="KW-0653">Protein transport</keyword>
<keyword evidence="10" id="KW-0282">Flagellum</keyword>
<feature type="compositionally biased region" description="Acidic residues" evidence="8">
    <location>
        <begin position="334"/>
        <end position="355"/>
    </location>
</feature>
<dbReference type="OrthoDB" id="8480773at2"/>
<reference evidence="10 11" key="1">
    <citation type="journal article" date="2016" name="BMC Genomics">
        <title>Combined genomic and structural analyses of a cultured magnetotactic bacterium reveals its niche adaptation to a dynamic environment.</title>
        <authorList>
            <person name="Araujo A.C."/>
            <person name="Morillo V."/>
            <person name="Cypriano J."/>
            <person name="Teixeira L.C."/>
            <person name="Leao P."/>
            <person name="Lyra S."/>
            <person name="Almeida L.G."/>
            <person name="Bazylinski D.A."/>
            <person name="Vasconcellos A.T."/>
            <person name="Abreu F."/>
            <person name="Lins U."/>
        </authorList>
    </citation>
    <scope>NUCLEOTIDE SEQUENCE [LARGE SCALE GENOMIC DNA]</scope>
    <source>
        <strain evidence="10 11">IT-1</strain>
    </source>
</reference>
<feature type="region of interest" description="Disordered" evidence="8">
    <location>
        <begin position="248"/>
        <end position="276"/>
    </location>
</feature>
<dbReference type="Pfam" id="PF02108">
    <property type="entry name" value="FliH"/>
    <property type="match status" value="1"/>
</dbReference>
<evidence type="ECO:0000256" key="7">
    <source>
        <dbReference type="ARBA" id="ARBA00023225"/>
    </source>
</evidence>
<gene>
    <name evidence="10" type="ORF">MAIT1_01425</name>
</gene>
<evidence type="ECO:0000256" key="5">
    <source>
        <dbReference type="ARBA" id="ARBA00022795"/>
    </source>
</evidence>
<comment type="similarity">
    <text evidence="2">Belongs to the FliH family.</text>
</comment>
<name>A0A1Y2K0A9_9PROT</name>
<dbReference type="GO" id="GO:0044781">
    <property type="term" value="P:bacterial-type flagellum organization"/>
    <property type="evidence" value="ECO:0007669"/>
    <property type="project" value="UniProtKB-KW"/>
</dbReference>
<keyword evidence="10" id="KW-0969">Cilium</keyword>
<proteinExistence type="inferred from homology"/>
<dbReference type="PANTHER" id="PTHR34982">
    <property type="entry name" value="YOP PROTEINS TRANSLOCATION PROTEIN L"/>
    <property type="match status" value="1"/>
</dbReference>
<dbReference type="GO" id="GO:0005829">
    <property type="term" value="C:cytosol"/>
    <property type="evidence" value="ECO:0007669"/>
    <property type="project" value="TreeGrafter"/>
</dbReference>
<dbReference type="EMBL" id="LVJN01000020">
    <property type="protein sequence ID" value="OSM01458.1"/>
    <property type="molecule type" value="Genomic_DNA"/>
</dbReference>
<evidence type="ECO:0000256" key="1">
    <source>
        <dbReference type="ARBA" id="ARBA00003041"/>
    </source>
</evidence>